<sequence length="138" mass="15443">WHGDWCATPCCHKKLAVPLPSTNSVGPSVNPPPQTIPPPASVDPPEDWDSLEERDSRFPPCLLELFRSHMSPVVTVPHSIRLKALSLFPRGNKCSQTVRLKQRYEKSQKQMDLLPGTDPGTLTRWKFTFVSSLTQPDG</sequence>
<evidence type="ECO:0000256" key="1">
    <source>
        <dbReference type="SAM" id="MobiDB-lite"/>
    </source>
</evidence>
<organism evidence="2 3">
    <name type="scientific">Danionella cerebrum</name>
    <dbReference type="NCBI Taxonomy" id="2873325"/>
    <lineage>
        <taxon>Eukaryota</taxon>
        <taxon>Metazoa</taxon>
        <taxon>Chordata</taxon>
        <taxon>Craniata</taxon>
        <taxon>Vertebrata</taxon>
        <taxon>Euteleostomi</taxon>
        <taxon>Actinopterygii</taxon>
        <taxon>Neopterygii</taxon>
        <taxon>Teleostei</taxon>
        <taxon>Ostariophysi</taxon>
        <taxon>Cypriniformes</taxon>
        <taxon>Danionidae</taxon>
        <taxon>Danioninae</taxon>
        <taxon>Danionella</taxon>
    </lineage>
</organism>
<dbReference type="EMBL" id="SRMA01023905">
    <property type="protein sequence ID" value="TRZ02610.1"/>
    <property type="molecule type" value="Genomic_DNA"/>
</dbReference>
<dbReference type="Proteomes" id="UP000316079">
    <property type="component" value="Unassembled WGS sequence"/>
</dbReference>
<name>A0A553RKB2_9TELE</name>
<dbReference type="AlphaFoldDB" id="A0A553RKB2"/>
<reference evidence="2 3" key="1">
    <citation type="journal article" date="2019" name="Sci. Data">
        <title>Hybrid genome assembly and annotation of Danionella translucida.</title>
        <authorList>
            <person name="Kadobianskyi M."/>
            <person name="Schulze L."/>
            <person name="Schuelke M."/>
            <person name="Judkewitz B."/>
        </authorList>
    </citation>
    <scope>NUCLEOTIDE SEQUENCE [LARGE SCALE GENOMIC DNA]</scope>
    <source>
        <strain evidence="2 3">Bolton</strain>
    </source>
</reference>
<protein>
    <submittedName>
        <fullName evidence="2">Uncharacterized protein</fullName>
    </submittedName>
</protein>
<evidence type="ECO:0000313" key="2">
    <source>
        <dbReference type="EMBL" id="TRZ02610.1"/>
    </source>
</evidence>
<feature type="non-terminal residue" evidence="2">
    <location>
        <position position="1"/>
    </location>
</feature>
<feature type="compositionally biased region" description="Pro residues" evidence="1">
    <location>
        <begin position="29"/>
        <end position="42"/>
    </location>
</feature>
<keyword evidence="3" id="KW-1185">Reference proteome</keyword>
<accession>A0A553RKB2</accession>
<feature type="region of interest" description="Disordered" evidence="1">
    <location>
        <begin position="22"/>
        <end position="53"/>
    </location>
</feature>
<comment type="caution">
    <text evidence="2">The sequence shown here is derived from an EMBL/GenBank/DDBJ whole genome shotgun (WGS) entry which is preliminary data.</text>
</comment>
<proteinExistence type="predicted"/>
<gene>
    <name evidence="2" type="ORF">DNTS_021776</name>
</gene>
<evidence type="ECO:0000313" key="3">
    <source>
        <dbReference type="Proteomes" id="UP000316079"/>
    </source>
</evidence>